<dbReference type="EMBL" id="BJFL01000001">
    <property type="protein sequence ID" value="GDY28524.1"/>
    <property type="molecule type" value="Genomic_DNA"/>
</dbReference>
<dbReference type="OrthoDB" id="9799703at2"/>
<dbReference type="InterPro" id="IPR008538">
    <property type="entry name" value="Uma2"/>
</dbReference>
<reference evidence="3" key="1">
    <citation type="submission" date="2019-04" db="EMBL/GenBank/DDBJ databases">
        <title>Draft genome sequence of Pseudonocardiaceae bacterium SL3-2-4.</title>
        <authorList>
            <person name="Ningsih F."/>
            <person name="Yokota A."/>
            <person name="Sakai Y."/>
            <person name="Nanatani K."/>
            <person name="Yabe S."/>
            <person name="Oetari A."/>
            <person name="Sjamsuridzal W."/>
        </authorList>
    </citation>
    <scope>NUCLEOTIDE SEQUENCE [LARGE SCALE GENOMIC DNA]</scope>
    <source>
        <strain evidence="3">SL3-2-4</strain>
    </source>
</reference>
<dbReference type="CDD" id="cd06260">
    <property type="entry name" value="DUF820-like"/>
    <property type="match status" value="1"/>
</dbReference>
<dbReference type="SUPFAM" id="SSF52980">
    <property type="entry name" value="Restriction endonuclease-like"/>
    <property type="match status" value="1"/>
</dbReference>
<protein>
    <recommendedName>
        <fullName evidence="1">Putative restriction endonuclease domain-containing protein</fullName>
    </recommendedName>
</protein>
<dbReference type="PANTHER" id="PTHR34107">
    <property type="entry name" value="SLL0198 PROTEIN-RELATED"/>
    <property type="match status" value="1"/>
</dbReference>
<dbReference type="PANTHER" id="PTHR34107:SF4">
    <property type="entry name" value="SLL1222 PROTEIN"/>
    <property type="match status" value="1"/>
</dbReference>
<dbReference type="Pfam" id="PF05685">
    <property type="entry name" value="Uma2"/>
    <property type="match status" value="1"/>
</dbReference>
<feature type="domain" description="Putative restriction endonuclease" evidence="1">
    <location>
        <begin position="15"/>
        <end position="172"/>
    </location>
</feature>
<dbReference type="AlphaFoldDB" id="A0A4D4IZJ0"/>
<dbReference type="Proteomes" id="UP000298860">
    <property type="component" value="Unassembled WGS sequence"/>
</dbReference>
<name>A0A4D4IZJ0_9PSEU</name>
<evidence type="ECO:0000313" key="3">
    <source>
        <dbReference type="Proteomes" id="UP000298860"/>
    </source>
</evidence>
<proteinExistence type="predicted"/>
<comment type="caution">
    <text evidence="2">The sequence shown here is derived from an EMBL/GenBank/DDBJ whole genome shotgun (WGS) entry which is preliminary data.</text>
</comment>
<dbReference type="InterPro" id="IPR011335">
    <property type="entry name" value="Restrct_endonuc-II-like"/>
</dbReference>
<organism evidence="2 3">
    <name type="scientific">Gandjariella thermophila</name>
    <dbReference type="NCBI Taxonomy" id="1931992"/>
    <lineage>
        <taxon>Bacteria</taxon>
        <taxon>Bacillati</taxon>
        <taxon>Actinomycetota</taxon>
        <taxon>Actinomycetes</taxon>
        <taxon>Pseudonocardiales</taxon>
        <taxon>Pseudonocardiaceae</taxon>
        <taxon>Gandjariella</taxon>
    </lineage>
</organism>
<accession>A0A4D4IZJ0</accession>
<evidence type="ECO:0000313" key="2">
    <source>
        <dbReference type="EMBL" id="GDY28524.1"/>
    </source>
</evidence>
<dbReference type="InterPro" id="IPR012296">
    <property type="entry name" value="Nuclease_put_TT1808"/>
</dbReference>
<keyword evidence="3" id="KW-1185">Reference proteome</keyword>
<evidence type="ECO:0000259" key="1">
    <source>
        <dbReference type="Pfam" id="PF05685"/>
    </source>
</evidence>
<gene>
    <name evidence="2" type="ORF">GTS_01570</name>
</gene>
<sequence>MGTVPTFPSGRPLTWADLESMPDDGHRFELVDGVLLMSPSPRPLHQRVVARLLAALTAGCPRDLEVLPAPVDVVLADDTVLIPDIVVGRRAEFTERGLMGPPVLAVEVFSPSTRLIDAELKRARLQEAGCPHYWLVDPGVPAMRCLALVGSGYAEVASAQDTEFVKVDQPYPVSINPASLVAPYPEG</sequence>
<dbReference type="Gene3D" id="3.90.1570.10">
    <property type="entry name" value="tt1808, chain A"/>
    <property type="match status" value="1"/>
</dbReference>